<dbReference type="Gene3D" id="2.70.40.10">
    <property type="match status" value="1"/>
</dbReference>
<evidence type="ECO:0000259" key="6">
    <source>
        <dbReference type="Pfam" id="PF00692"/>
    </source>
</evidence>
<comment type="catalytic activity">
    <reaction evidence="5">
        <text>dUTP + H2O = dUMP + diphosphate + H(+)</text>
        <dbReference type="Rhea" id="RHEA:10248"/>
        <dbReference type="ChEBI" id="CHEBI:15377"/>
        <dbReference type="ChEBI" id="CHEBI:15378"/>
        <dbReference type="ChEBI" id="CHEBI:33019"/>
        <dbReference type="ChEBI" id="CHEBI:61555"/>
        <dbReference type="ChEBI" id="CHEBI:246422"/>
        <dbReference type="EC" id="3.6.1.23"/>
    </reaction>
</comment>
<dbReference type="OrthoDB" id="9809956at2"/>
<dbReference type="PANTHER" id="PTHR11241">
    <property type="entry name" value="DEOXYURIDINE 5'-TRIPHOSPHATE NUCLEOTIDOHYDROLASE"/>
    <property type="match status" value="1"/>
</dbReference>
<evidence type="ECO:0000256" key="5">
    <source>
        <dbReference type="ARBA" id="ARBA00047686"/>
    </source>
</evidence>
<dbReference type="RefSeq" id="WP_092869843.1">
    <property type="nucleotide sequence ID" value="NZ_FOJY01000001.1"/>
</dbReference>
<dbReference type="GO" id="GO:0046081">
    <property type="term" value="P:dUTP catabolic process"/>
    <property type="evidence" value="ECO:0007669"/>
    <property type="project" value="InterPro"/>
</dbReference>
<keyword evidence="8" id="KW-1185">Reference proteome</keyword>
<dbReference type="EMBL" id="FOJY01000001">
    <property type="protein sequence ID" value="SFA70562.1"/>
    <property type="molecule type" value="Genomic_DNA"/>
</dbReference>
<feature type="domain" description="dUTPase-like" evidence="6">
    <location>
        <begin position="27"/>
        <end position="142"/>
    </location>
</feature>
<dbReference type="STRING" id="1120918.SAMN05216249_101126"/>
<dbReference type="CDD" id="cd07557">
    <property type="entry name" value="trimeric_dUTPase"/>
    <property type="match status" value="1"/>
</dbReference>
<name>A0A1I0V2U2_9FIRM</name>
<evidence type="ECO:0000256" key="1">
    <source>
        <dbReference type="ARBA" id="ARBA00006581"/>
    </source>
</evidence>
<dbReference type="EC" id="3.6.1.23" evidence="2"/>
<evidence type="ECO:0000256" key="2">
    <source>
        <dbReference type="ARBA" id="ARBA00012379"/>
    </source>
</evidence>
<dbReference type="AlphaFoldDB" id="A0A1I0V2U2"/>
<dbReference type="InterPro" id="IPR008181">
    <property type="entry name" value="dUTPase"/>
</dbReference>
<accession>A0A1I0V2U2</accession>
<dbReference type="InterPro" id="IPR029054">
    <property type="entry name" value="dUTPase-like"/>
</dbReference>
<dbReference type="InterPro" id="IPR033704">
    <property type="entry name" value="dUTPase_trimeric"/>
</dbReference>
<keyword evidence="3" id="KW-0378">Hydrolase</keyword>
<dbReference type="SUPFAM" id="SSF51283">
    <property type="entry name" value="dUTPase-like"/>
    <property type="match status" value="1"/>
</dbReference>
<dbReference type="InterPro" id="IPR036157">
    <property type="entry name" value="dUTPase-like_sf"/>
</dbReference>
<dbReference type="GO" id="GO:0004170">
    <property type="term" value="F:dUTP diphosphatase activity"/>
    <property type="evidence" value="ECO:0007669"/>
    <property type="project" value="UniProtKB-EC"/>
</dbReference>
<keyword evidence="4" id="KW-0546">Nucleotide metabolism</keyword>
<sequence>METIKIKYFSDEIEKLRYIENKSDWIDLRCAKDMTVKKGEFVLIPLGVAMELPKGYEALVVPRSSTFKNFGFLQVNSMGVIDETYCGDDDQWFLPVFATRDTQVKVNDRICQFRIVKHQPTIEFKETNELTGQNRGGFGTTGVN</sequence>
<dbReference type="Proteomes" id="UP000198838">
    <property type="component" value="Unassembled WGS sequence"/>
</dbReference>
<evidence type="ECO:0000313" key="8">
    <source>
        <dbReference type="Proteomes" id="UP000198838"/>
    </source>
</evidence>
<gene>
    <name evidence="7" type="ORF">SAMN05216249_101126</name>
</gene>
<dbReference type="Pfam" id="PF00692">
    <property type="entry name" value="dUTPase"/>
    <property type="match status" value="1"/>
</dbReference>
<evidence type="ECO:0000256" key="3">
    <source>
        <dbReference type="ARBA" id="ARBA00022801"/>
    </source>
</evidence>
<reference evidence="7 8" key="1">
    <citation type="submission" date="2016-10" db="EMBL/GenBank/DDBJ databases">
        <authorList>
            <person name="de Groot N.N."/>
        </authorList>
    </citation>
    <scope>NUCLEOTIDE SEQUENCE [LARGE SCALE GENOMIC DNA]</scope>
    <source>
        <strain evidence="7 8">DSM 5522</strain>
    </source>
</reference>
<evidence type="ECO:0000256" key="4">
    <source>
        <dbReference type="ARBA" id="ARBA00023080"/>
    </source>
</evidence>
<dbReference type="GO" id="GO:0006226">
    <property type="term" value="P:dUMP biosynthetic process"/>
    <property type="evidence" value="ECO:0007669"/>
    <property type="project" value="InterPro"/>
</dbReference>
<comment type="similarity">
    <text evidence="1">Belongs to the dUTPase family.</text>
</comment>
<organism evidence="7 8">
    <name type="scientific">Acetitomaculum ruminis DSM 5522</name>
    <dbReference type="NCBI Taxonomy" id="1120918"/>
    <lineage>
        <taxon>Bacteria</taxon>
        <taxon>Bacillati</taxon>
        <taxon>Bacillota</taxon>
        <taxon>Clostridia</taxon>
        <taxon>Lachnospirales</taxon>
        <taxon>Lachnospiraceae</taxon>
        <taxon>Acetitomaculum</taxon>
    </lineage>
</organism>
<dbReference type="PANTHER" id="PTHR11241:SF0">
    <property type="entry name" value="DEOXYURIDINE 5'-TRIPHOSPHATE NUCLEOTIDOHYDROLASE"/>
    <property type="match status" value="1"/>
</dbReference>
<dbReference type="GO" id="GO:0000287">
    <property type="term" value="F:magnesium ion binding"/>
    <property type="evidence" value="ECO:0007669"/>
    <property type="project" value="InterPro"/>
</dbReference>
<evidence type="ECO:0000313" key="7">
    <source>
        <dbReference type="EMBL" id="SFA70562.1"/>
    </source>
</evidence>
<protein>
    <recommendedName>
        <fullName evidence="2">dUTP diphosphatase</fullName>
        <ecNumber evidence="2">3.6.1.23</ecNumber>
    </recommendedName>
</protein>
<proteinExistence type="inferred from homology"/>